<evidence type="ECO:0000313" key="2">
    <source>
        <dbReference type="Proteomes" id="UP000199440"/>
    </source>
</evidence>
<dbReference type="SUPFAM" id="SSF55729">
    <property type="entry name" value="Acyl-CoA N-acyltransferases (Nat)"/>
    <property type="match status" value="1"/>
</dbReference>
<dbReference type="OrthoDB" id="5319888at2"/>
<protein>
    <recommendedName>
        <fullName evidence="3">Acetyltransferase (GNAT) family protein</fullName>
    </recommendedName>
</protein>
<keyword evidence="2" id="KW-1185">Reference proteome</keyword>
<dbReference type="InterPro" id="IPR016181">
    <property type="entry name" value="Acyl_CoA_acyltransferase"/>
</dbReference>
<evidence type="ECO:0000313" key="1">
    <source>
        <dbReference type="EMBL" id="SDL70294.1"/>
    </source>
</evidence>
<reference evidence="1 2" key="1">
    <citation type="submission" date="2016-10" db="EMBL/GenBank/DDBJ databases">
        <authorList>
            <person name="de Groot N.N."/>
        </authorList>
    </citation>
    <scope>NUCLEOTIDE SEQUENCE [LARGE SCALE GENOMIC DNA]</scope>
    <source>
        <strain evidence="1 2">DSM 19886</strain>
    </source>
</reference>
<sequence length="193" mass="22291">MIKAKSADKSTVVDILVSAFAPLHEENSINLVVKQDKKRLKRMLVLMGYLFERALLFGEVYLSNNKQACLLINYPHKEKTNLQTIWWDIKLAVQCIGIERIFKVLKRQLMAKRHYPKEAHIRPMIAGIKENSKGNGTAARLMLEVMAYHKNNRLPVLIDAASPDNARLYQKLGFKIIKKEELLGFPIYFLRLN</sequence>
<dbReference type="RefSeq" id="WP_089886799.1">
    <property type="nucleotide sequence ID" value="NZ_FNGV01000002.1"/>
</dbReference>
<name>A0A1G9M832_9FLAO</name>
<dbReference type="Proteomes" id="UP000199440">
    <property type="component" value="Unassembled WGS sequence"/>
</dbReference>
<gene>
    <name evidence="1" type="ORF">SAMN04488514_102407</name>
</gene>
<dbReference type="Gene3D" id="3.40.630.30">
    <property type="match status" value="1"/>
</dbReference>
<proteinExistence type="predicted"/>
<dbReference type="EMBL" id="FNGV01000002">
    <property type="protein sequence ID" value="SDL70294.1"/>
    <property type="molecule type" value="Genomic_DNA"/>
</dbReference>
<dbReference type="AlphaFoldDB" id="A0A1G9M832"/>
<organism evidence="1 2">
    <name type="scientific">Kriegella aquimaris</name>
    <dbReference type="NCBI Taxonomy" id="192904"/>
    <lineage>
        <taxon>Bacteria</taxon>
        <taxon>Pseudomonadati</taxon>
        <taxon>Bacteroidota</taxon>
        <taxon>Flavobacteriia</taxon>
        <taxon>Flavobacteriales</taxon>
        <taxon>Flavobacteriaceae</taxon>
        <taxon>Kriegella</taxon>
    </lineage>
</organism>
<accession>A0A1G9M832</accession>
<evidence type="ECO:0008006" key="3">
    <source>
        <dbReference type="Google" id="ProtNLM"/>
    </source>
</evidence>
<dbReference type="STRING" id="192904.SAMN04488514_102407"/>